<dbReference type="RefSeq" id="WP_154228277.1">
    <property type="nucleotide sequence ID" value="NZ_CP045309.1"/>
</dbReference>
<dbReference type="SUPFAM" id="SSF52172">
    <property type="entry name" value="CheY-like"/>
    <property type="match status" value="1"/>
</dbReference>
<feature type="modified residue" description="4-aspartylphosphate" evidence="1">
    <location>
        <position position="74"/>
    </location>
</feature>
<dbReference type="CDD" id="cd17557">
    <property type="entry name" value="REC_Rcp-like"/>
    <property type="match status" value="1"/>
</dbReference>
<evidence type="ECO:0000313" key="5">
    <source>
        <dbReference type="Proteomes" id="UP000402241"/>
    </source>
</evidence>
<dbReference type="PANTHER" id="PTHR44520">
    <property type="entry name" value="RESPONSE REGULATOR RCP1-RELATED"/>
    <property type="match status" value="1"/>
</dbReference>
<dbReference type="GO" id="GO:0000160">
    <property type="term" value="P:phosphorelay signal transduction system"/>
    <property type="evidence" value="ECO:0007669"/>
    <property type="project" value="InterPro"/>
</dbReference>
<dbReference type="PANTHER" id="PTHR44520:SF2">
    <property type="entry name" value="RESPONSE REGULATOR RCP1"/>
    <property type="match status" value="1"/>
</dbReference>
<reference evidence="4 5" key="1">
    <citation type="submission" date="2019-10" db="EMBL/GenBank/DDBJ databases">
        <title>Genome Sequence of Micromonospora terminaliae DSM 101760.</title>
        <authorList>
            <person name="Guo L."/>
        </authorList>
    </citation>
    <scope>NUCLEOTIDE SEQUENCE [LARGE SCALE GENOMIC DNA]</scope>
    <source>
        <strain evidence="4 5">DSM 101760</strain>
    </source>
</reference>
<dbReference type="InterPro" id="IPR001789">
    <property type="entry name" value="Sig_transdc_resp-reg_receiver"/>
</dbReference>
<dbReference type="Pfam" id="PF00072">
    <property type="entry name" value="Response_reg"/>
    <property type="match status" value="1"/>
</dbReference>
<keyword evidence="5" id="KW-1185">Reference proteome</keyword>
<dbReference type="Proteomes" id="UP000477779">
    <property type="component" value="Unassembled WGS sequence"/>
</dbReference>
<evidence type="ECO:0000313" key="3">
    <source>
        <dbReference type="EMBL" id="NES28986.1"/>
    </source>
</evidence>
<dbReference type="EMBL" id="CP045309">
    <property type="protein sequence ID" value="QGL49001.1"/>
    <property type="molecule type" value="Genomic_DNA"/>
</dbReference>
<sequence>MNAAGDIARGRSEPLRVLLVEDDPADVALIEEALDAHALPTTLRHVPDGVEAMAFLRHQGQYADAPRPELILLDLNMPRMNGREVLAAVKADPWLQSIPVVVFTTSSIDADVLASYTAHANAYISKPIDMDDFERVVGQIHRFYGRTATLPPSPRAD</sequence>
<gene>
    <name evidence="3" type="ORF">G3561_15715</name>
    <name evidence="4" type="ORF">GCE86_19475</name>
</gene>
<evidence type="ECO:0000259" key="2">
    <source>
        <dbReference type="PROSITE" id="PS50110"/>
    </source>
</evidence>
<dbReference type="PROSITE" id="PS50110">
    <property type="entry name" value="RESPONSE_REGULATORY"/>
    <property type="match status" value="1"/>
</dbReference>
<dbReference type="SMART" id="SM00448">
    <property type="entry name" value="REC"/>
    <property type="match status" value="1"/>
</dbReference>
<dbReference type="Proteomes" id="UP000402241">
    <property type="component" value="Chromosome"/>
</dbReference>
<dbReference type="InterPro" id="IPR011006">
    <property type="entry name" value="CheY-like_superfamily"/>
</dbReference>
<name>A0AAJ2ZFY9_9ACTN</name>
<evidence type="ECO:0000313" key="4">
    <source>
        <dbReference type="EMBL" id="QGL49001.1"/>
    </source>
</evidence>
<organism evidence="3 6">
    <name type="scientific">Micromonospora terminaliae</name>
    <dbReference type="NCBI Taxonomy" id="1914461"/>
    <lineage>
        <taxon>Bacteria</taxon>
        <taxon>Bacillati</taxon>
        <taxon>Actinomycetota</taxon>
        <taxon>Actinomycetes</taxon>
        <taxon>Micromonosporales</taxon>
        <taxon>Micromonosporaceae</taxon>
        <taxon>Micromonospora</taxon>
    </lineage>
</organism>
<dbReference type="EMBL" id="JAAHBZ010000005">
    <property type="protein sequence ID" value="NES28986.1"/>
    <property type="molecule type" value="Genomic_DNA"/>
</dbReference>
<evidence type="ECO:0000313" key="6">
    <source>
        <dbReference type="Proteomes" id="UP000477779"/>
    </source>
</evidence>
<feature type="domain" description="Response regulatory" evidence="2">
    <location>
        <begin position="16"/>
        <end position="141"/>
    </location>
</feature>
<proteinExistence type="predicted"/>
<dbReference type="InterPro" id="IPR052893">
    <property type="entry name" value="TCS_response_regulator"/>
</dbReference>
<reference evidence="3 6" key="2">
    <citation type="submission" date="2020-02" db="EMBL/GenBank/DDBJ databases">
        <title>WGS of Micromonospora spp. isolated from hot spring.</title>
        <authorList>
            <person name="Thawai C."/>
        </authorList>
    </citation>
    <scope>NUCLEOTIDE SEQUENCE [LARGE SCALE GENOMIC DNA]</scope>
    <source>
        <strain evidence="3 6">TMS7</strain>
    </source>
</reference>
<keyword evidence="1" id="KW-0597">Phosphoprotein</keyword>
<evidence type="ECO:0000256" key="1">
    <source>
        <dbReference type="PROSITE-ProRule" id="PRU00169"/>
    </source>
</evidence>
<protein>
    <submittedName>
        <fullName evidence="3">Response regulator</fullName>
    </submittedName>
</protein>
<dbReference type="Gene3D" id="3.40.50.2300">
    <property type="match status" value="1"/>
</dbReference>
<accession>A0AAJ2ZFY9</accession>
<dbReference type="AlphaFoldDB" id="A0AAJ2ZFY9"/>